<dbReference type="SUPFAM" id="SSF53474">
    <property type="entry name" value="alpha/beta-Hydrolases"/>
    <property type="match status" value="1"/>
</dbReference>
<dbReference type="Gene3D" id="3.40.50.1820">
    <property type="entry name" value="alpha/beta hydrolase"/>
    <property type="match status" value="2"/>
</dbReference>
<accession>A0A2H4SP60</accession>
<dbReference type="OrthoDB" id="10260961at2759"/>
<dbReference type="AlphaFoldDB" id="A0A2H4SP60"/>
<dbReference type="PANTHER" id="PTHR42103:SF2">
    <property type="entry name" value="AB HYDROLASE-1 DOMAIN-CONTAINING PROTEIN"/>
    <property type="match status" value="1"/>
</dbReference>
<feature type="region of interest" description="Disordered" evidence="1">
    <location>
        <begin position="121"/>
        <end position="145"/>
    </location>
</feature>
<dbReference type="Proteomes" id="UP000323067">
    <property type="component" value="Chromosome v"/>
</dbReference>
<dbReference type="VEuPathDB" id="FungiDB:CCM_08196"/>
<dbReference type="InterPro" id="IPR029058">
    <property type="entry name" value="AB_hydrolase_fold"/>
</dbReference>
<evidence type="ECO:0000313" key="2">
    <source>
        <dbReference type="EMBL" id="ATY64883.1"/>
    </source>
</evidence>
<proteinExistence type="predicted"/>
<sequence>MLPEPALTCTVPSVHDGLPLDCRVYHPAPLRASSQTAPWTRRHAAVLAHPYAPLGGSFDDPVVDVVGATLLKEGYLLCTFNFRGAGHSAGKTSWTAKPERLDFQSVVAFLSYYIHHLDPVQGASSDRDEPPTTLDGVANGAPTDTTTACERPVLVIGGYSYGSLITAQLPPLETILEPFAAPSSASHEAQIRLRAASLAEQQNTIIRRARDALRESSSPKKSPSKRGVRIGGGDDGALSPRRSTSAGGRSRSVSRELEEKLHDLAAKTKASLAAAAPRPHRHVPSETSALDKVPEESTSDGPAQGRLPRLPAFAAPRPAYLLLSPIPGLASHLVTLRVLPGALSRARRPEDDPAEAKLVRRPTLAVHGGADLFVLPYKAREWVARLAGAAGSRFRGIEVPAAGHFWAELGVLDTLLALVREFASGLVMDREETGMVPEDANGVDG</sequence>
<feature type="compositionally biased region" description="Low complexity" evidence="1">
    <location>
        <begin position="239"/>
        <end position="251"/>
    </location>
</feature>
<dbReference type="VEuPathDB" id="FungiDB:A9K55_005226"/>
<reference evidence="2 3" key="1">
    <citation type="journal article" date="2017" name="BMC Genomics">
        <title>Chromosome level assembly and secondary metabolite potential of the parasitic fungus Cordyceps militaris.</title>
        <authorList>
            <person name="Kramer G.J."/>
            <person name="Nodwell J.R."/>
        </authorList>
    </citation>
    <scope>NUCLEOTIDE SEQUENCE [LARGE SCALE GENOMIC DNA]</scope>
    <source>
        <strain evidence="2 3">ATCC 34164</strain>
    </source>
</reference>
<organism evidence="2 3">
    <name type="scientific">Cordyceps militaris</name>
    <name type="common">Caterpillar fungus</name>
    <name type="synonym">Clavaria militaris</name>
    <dbReference type="NCBI Taxonomy" id="73501"/>
    <lineage>
        <taxon>Eukaryota</taxon>
        <taxon>Fungi</taxon>
        <taxon>Dikarya</taxon>
        <taxon>Ascomycota</taxon>
        <taxon>Pezizomycotina</taxon>
        <taxon>Sordariomycetes</taxon>
        <taxon>Hypocreomycetidae</taxon>
        <taxon>Hypocreales</taxon>
        <taxon>Cordycipitaceae</taxon>
        <taxon>Cordyceps</taxon>
    </lineage>
</organism>
<feature type="region of interest" description="Disordered" evidence="1">
    <location>
        <begin position="270"/>
        <end position="309"/>
    </location>
</feature>
<gene>
    <name evidence="2" type="ORF">A9K55_005226</name>
</gene>
<feature type="compositionally biased region" description="Basic and acidic residues" evidence="1">
    <location>
        <begin position="209"/>
        <end position="218"/>
    </location>
</feature>
<name>A0A2H4SP60_CORMI</name>
<evidence type="ECO:0000256" key="1">
    <source>
        <dbReference type="SAM" id="MobiDB-lite"/>
    </source>
</evidence>
<dbReference type="EMBL" id="CP023325">
    <property type="protein sequence ID" value="ATY64883.1"/>
    <property type="molecule type" value="Genomic_DNA"/>
</dbReference>
<evidence type="ECO:0000313" key="3">
    <source>
        <dbReference type="Proteomes" id="UP000323067"/>
    </source>
</evidence>
<protein>
    <submittedName>
        <fullName evidence="2">Prolyl oligopeptidase</fullName>
    </submittedName>
</protein>
<feature type="region of interest" description="Disordered" evidence="1">
    <location>
        <begin position="209"/>
        <end position="256"/>
    </location>
</feature>
<dbReference type="PANTHER" id="PTHR42103">
    <property type="entry name" value="ALPHA/BETA-HYDROLASES SUPERFAMILY PROTEIN"/>
    <property type="match status" value="1"/>
</dbReference>